<dbReference type="NCBIfam" id="NF038133">
    <property type="entry name" value="choice_anch_L"/>
    <property type="match status" value="1"/>
</dbReference>
<dbReference type="InterPro" id="IPR049804">
    <property type="entry name" value="Choice_anch_L"/>
</dbReference>
<gene>
    <name evidence="2" type="ORF">RXV94_07990</name>
</gene>
<dbReference type="Gene3D" id="2.60.40.10">
    <property type="entry name" value="Immunoglobulins"/>
    <property type="match status" value="1"/>
</dbReference>
<evidence type="ECO:0000313" key="2">
    <source>
        <dbReference type="EMBL" id="MDU8886097.1"/>
    </source>
</evidence>
<evidence type="ECO:0000313" key="3">
    <source>
        <dbReference type="Proteomes" id="UP001268651"/>
    </source>
</evidence>
<name>A0ABU3U6S4_9FLAO</name>
<feature type="signal peptide" evidence="1">
    <location>
        <begin position="1"/>
        <end position="20"/>
    </location>
</feature>
<protein>
    <submittedName>
        <fullName evidence="2">Choice-of-anchor L domain-containing protein</fullName>
    </submittedName>
</protein>
<sequence>MKPTYSYILILFFISKFAFSQQISVDNSVPLQTLIEDYLVDGCVEISNISTTVNGISNGNPSYASFNRGSSNFPLESGIVISTGNANSGGNSLNTTDLSEGTAGWGTDPDIETALGITNTLNATSIEFDFISVSSQVQFNYIFASEEYSNIWPCQDQYADGFVFLIRPTASTVYNNIALVPGTSDEVGSNTIHDEIFGVCLAENEQYFDGYNLGDTNYNGRTTVLTANYNTTPYVQYHIKLIIADKSDYTLDSAVFIEASSFTNLDLGEDITTCAGSVPLDGDIQNPQASYQWYFNNSLISGQTNPTINASQSGTYRLEITLPLNNSNCIIDDEVNVTIDSEQSANPISNYELCDNGSDGIEQFDLTNMDAEVMASVPSGSYNFSYHYSDSDARNNVNSINSSISNSSNPQSIFVRIEDTNTGCLAYATFDLVVNALPNVTAPTTLVICEDEVADGYTGFDLTSKDNEITSGQSNLNVTYHFTQADADNGVNSILSPYYNINTPNDQLFVRVTDTQTGCARTTTLDLTIIDSPIINRDPVYIDACDQDYDGFATFDLTSVISGILQGLSNVTTTFHLNLADAQSGSNAIPNANNYQNIDPEEQVLYIRVEDNNNGCPAIMPIEVHTNMLLTATAIQNFALCDDEGNDGIEDFSLTAIANVITNGIPNVNISFYETQADLNNGTNEIDASNPYTATSPQTLYISLGDGNCTEESEITLYVNPVLLFNPVNPIDYCDTDEDGFTSIDLDSFDPIVTSGNPNFGVRYFTTQADAETGVNQLPQFYTNVSNPETIFARIENVDTGCFTVNSFEVNVLPTATVSQPSNIIICDSDQDGFSVINLDSKIPEIVSDSTGLDISFFTDNDDAINNTNSITGTTAYNANSQTIFTRVETTMTGCYAIVSFDILVNTLPNFPNITSFQLCEDDNDQIADFLLVDKDLEILNGQTDKVVSYYETQIDADNATNEIDKNSFYQNTSSPQTIYVRVENISDINCYGTSSFTIQVAANPEYNPPTSYLVCDDISNDGISEFDFNEKVAEISQGIANPLNISFHVSLQDAEENINQQSFLFTNTENPQQIYVRIENSASTCVIIEEFGINIIPAPSVTLAEPFEQCDIDYDSIVNFDLTMADFQILDIRQNDLTIQYFESLTDLELNANAIANANNYSNLSNPQTVYIKVTNTVTQCYSAIPLDLIVNVPPSVNNIGTVDTCDNDTDTYDLSHINNLLVNNVNDVIISYHNSQSEAETYTNPLGSTFNYTASNHTIYARIIDAQTGCPIVTSFILQINQNPIANSPQDLIACDDDYDGFLAFDLSVQDSQIIGSQDPSNFTISYYDSFDNAENGTNSLNNSHSSSDGEIIFARIVNNATGCFDTTQFMTIVNPLPVININDVVAICRNDLPLIVSADTGNIGYTYLWSTGETSSEIALGLEDVGDYWVTVNTALGCNATRSFSARESEEANIEFTTTVDFADPNSITISVSGIGDYVFILDNGLEQTSNVFNNVSLGPHIVTVRDLFGCRDVSQEVVVIDAPKFVTPNNDGYFDSWHIAGIDQLPGTMVYIYDRYGKLLKTLTHTSEGWNGMFNGKYMPSDDYWFVAQVKRGTSEFDVKGHFALKR</sequence>
<feature type="chain" id="PRO_5045882822" evidence="1">
    <location>
        <begin position="21"/>
        <end position="1611"/>
    </location>
</feature>
<organism evidence="2 3">
    <name type="scientific">Gilvirhabdus luticola</name>
    <dbReference type="NCBI Taxonomy" id="3079858"/>
    <lineage>
        <taxon>Bacteria</taxon>
        <taxon>Pseudomonadati</taxon>
        <taxon>Bacteroidota</taxon>
        <taxon>Flavobacteriia</taxon>
        <taxon>Flavobacteriales</taxon>
        <taxon>Flavobacteriaceae</taxon>
        <taxon>Gilvirhabdus</taxon>
    </lineage>
</organism>
<dbReference type="RefSeq" id="WP_316662043.1">
    <property type="nucleotide sequence ID" value="NZ_JAWHTF010000003.1"/>
</dbReference>
<dbReference type="InterPro" id="IPR026341">
    <property type="entry name" value="T9SS_type_B"/>
</dbReference>
<proteinExistence type="predicted"/>
<keyword evidence="3" id="KW-1185">Reference proteome</keyword>
<dbReference type="EMBL" id="JAWHTF010000003">
    <property type="protein sequence ID" value="MDU8886097.1"/>
    <property type="molecule type" value="Genomic_DNA"/>
</dbReference>
<dbReference type="Pfam" id="PF13585">
    <property type="entry name" value="CHU_C"/>
    <property type="match status" value="1"/>
</dbReference>
<keyword evidence="1" id="KW-0732">Signal</keyword>
<comment type="caution">
    <text evidence="2">The sequence shown here is derived from an EMBL/GenBank/DDBJ whole genome shotgun (WGS) entry which is preliminary data.</text>
</comment>
<dbReference type="InterPro" id="IPR013783">
    <property type="entry name" value="Ig-like_fold"/>
</dbReference>
<reference evidence="2 3" key="1">
    <citation type="submission" date="2023-10" db="EMBL/GenBank/DDBJ databases">
        <title>Marimonas sp. nov. isolated from tidal mud flat.</title>
        <authorList>
            <person name="Jaincy N.J."/>
            <person name="Srinivasan S."/>
            <person name="Lee S.-S."/>
        </authorList>
    </citation>
    <scope>NUCLEOTIDE SEQUENCE [LARGE SCALE GENOMIC DNA]</scope>
    <source>
        <strain evidence="2 3">MJ-SS3</strain>
    </source>
</reference>
<dbReference type="NCBIfam" id="TIGR04131">
    <property type="entry name" value="Bac_Flav_CTERM"/>
    <property type="match status" value="1"/>
</dbReference>
<dbReference type="Proteomes" id="UP001268651">
    <property type="component" value="Unassembled WGS sequence"/>
</dbReference>
<evidence type="ECO:0000256" key="1">
    <source>
        <dbReference type="SAM" id="SignalP"/>
    </source>
</evidence>
<accession>A0ABU3U6S4</accession>